<feature type="compositionally biased region" description="Polar residues" evidence="7">
    <location>
        <begin position="1151"/>
        <end position="1162"/>
    </location>
</feature>
<organism evidence="9 10">
    <name type="scientific">Cloeon dipterum</name>
    <dbReference type="NCBI Taxonomy" id="197152"/>
    <lineage>
        <taxon>Eukaryota</taxon>
        <taxon>Metazoa</taxon>
        <taxon>Ecdysozoa</taxon>
        <taxon>Arthropoda</taxon>
        <taxon>Hexapoda</taxon>
        <taxon>Insecta</taxon>
        <taxon>Pterygota</taxon>
        <taxon>Palaeoptera</taxon>
        <taxon>Ephemeroptera</taxon>
        <taxon>Pisciforma</taxon>
        <taxon>Baetidae</taxon>
        <taxon>Cloeon</taxon>
    </lineage>
</organism>
<dbReference type="EC" id="2.1.1.35" evidence="4"/>
<evidence type="ECO:0000256" key="6">
    <source>
        <dbReference type="PROSITE-ProRule" id="PRU01024"/>
    </source>
</evidence>
<feature type="compositionally biased region" description="Low complexity" evidence="7">
    <location>
        <begin position="746"/>
        <end position="760"/>
    </location>
</feature>
<dbReference type="GO" id="GO:0030697">
    <property type="term" value="F:tRNA (uracil(54)-C5)-methyltransferase activity, S-adenosyl methionine-dependent"/>
    <property type="evidence" value="ECO:0007669"/>
    <property type="project" value="UniProtKB-EC"/>
</dbReference>
<dbReference type="InterPro" id="IPR010280">
    <property type="entry name" value="U5_MeTrfase_fam"/>
</dbReference>
<feature type="binding site" evidence="6">
    <location>
        <position position="638"/>
    </location>
    <ligand>
        <name>S-adenosyl-L-methionine</name>
        <dbReference type="ChEBI" id="CHEBI:59789"/>
    </ligand>
</feature>
<gene>
    <name evidence="9" type="ORF">CLODIP_2_CD09943</name>
</gene>
<dbReference type="Gene3D" id="3.40.50.150">
    <property type="entry name" value="Vaccinia Virus protein VP39"/>
    <property type="match status" value="1"/>
</dbReference>
<feature type="binding site" evidence="6">
    <location>
        <position position="538"/>
    </location>
    <ligand>
        <name>S-adenosyl-L-methionine</name>
        <dbReference type="ChEBI" id="CHEBI:59789"/>
    </ligand>
</feature>
<reference evidence="9 10" key="1">
    <citation type="submission" date="2020-04" db="EMBL/GenBank/DDBJ databases">
        <authorList>
            <person name="Alioto T."/>
            <person name="Alioto T."/>
            <person name="Gomez Garrido J."/>
        </authorList>
    </citation>
    <scope>NUCLEOTIDE SEQUENCE [LARGE SCALE GENOMIC DNA]</scope>
</reference>
<sequence>MTVSYNTKILLLSRTTRRGRQGEHGCCESIHYLRIYHTLNFEKKTVIYLSSTSHQISSSFALSLSISTYLPESKVNQELVQVEGDGDAADVSGEILCVNLSQEDLVKEESGGDCPAAVCVDLEQEDMLAKKESEGPAHVDTISVQDTELKDVSVVANVTQEAKPVEKHDPYFYTNQDHFTSEIFKIELRRLPKFYGLGELKKLINTTLQLDSNKVKPTSGISKTSVFVCFRSEASKQSGLNILNGYKWKGSVLEAIEAKPAKDPLMLKRKKDAVQNQGKKQAKLDDESQILMYVKKLKDVTTPYWIHSYEEQIKMKTTYVRNVMHAYANHLSNGYLGQWIDHQKSLNNGLICPVEPFRTVKNTTGYRNRCEFTIGLHPVTKERVIGFRIGAYAKGDCSVLPVDECLHVSDVAKQCARVFQEFVVSSELEPHDPINRKGHFKTLAVRNTTTGQVMVTLDVCTTGLSQEQITKLRADYKDFFVSGPGQVLGVNSLNFRELDVQTKKGDNFRPVDHIHGEEFIIEKLLGYEFQISPASFFQINTAGAEILYSTIAELANPNDKTTVLDICCGTGTIGISMAKKAGQVLGVEIIKAAVENAKQNAIHNGVAGTCDFFTGDAQDALQPTIVRAKYDNIVAILDPPRPGLGNSVLNMIRATWKIKRLVFVACNFNASFQNLVHLAKKASKTTPGDPFVPIRVIPIDMFPHSKQCEVVILLERRSVASLEVPTSIPVKVPEGKGASTKKLPKNKQVQQQQQFKQPPQHFNESSELHDEPEDVEFLEEVGYDDGYFDNYEEADDVDYEEAEAYARQVAYEEAEEYAYEEPQVNYRRVMPPNFKMPSIAMLKKTNPLASKATLRIKKYKLKKKAMEEWQQSQNIQLSKKGNSKSPWQTPFQPGRSGAANIPWGNTKKGANFAGPSNSQRGRHPNPFGQNQRMPSPFTPMADQFVAPQQPMQQFAPVSPFTLQGVQQQAAPLQMPPRPVFREMSSQTDCKEFMSANELDEAERLGLKWGSRVSDGALHDYRKMQKEEEEAVQRFREGFLSALRLKQKKLFSEIARSGPRKETWEDNRLFTRRESSRSTSSPPRRDWYDANWKKNDSSAERSSQGWNRDDWKNNDSSAERSSQGWNRDDWKNNDSSAEQSSRGWSNDDWKNNDSSAEQSSQDWYNERYERRRESSSHYGSGPLRKPAALQVYSEELWSHSVSSQTPAAPIIGDQRDKYYSSIASASKSSDNYTYTAPQTDFANTPAMTQWSSNQSWNSRRTIN</sequence>
<keyword evidence="1 6" id="KW-0489">Methyltransferase</keyword>
<evidence type="ECO:0000256" key="1">
    <source>
        <dbReference type="ARBA" id="ARBA00022603"/>
    </source>
</evidence>
<dbReference type="InterPro" id="IPR035979">
    <property type="entry name" value="RBD_domain_sf"/>
</dbReference>
<dbReference type="PANTHER" id="PTHR45904:SF2">
    <property type="entry name" value="TRNA (URACIL-5-)-METHYLTRANSFERASE HOMOLOG A"/>
    <property type="match status" value="1"/>
</dbReference>
<feature type="compositionally biased region" description="Polar residues" evidence="7">
    <location>
        <begin position="1113"/>
        <end position="1124"/>
    </location>
</feature>
<feature type="active site" description="Nucleophile" evidence="6">
    <location>
        <position position="666"/>
    </location>
</feature>
<proteinExistence type="inferred from homology"/>
<dbReference type="PANTHER" id="PTHR45904">
    <property type="entry name" value="TRNA (URACIL-5-)-METHYLTRANSFERASE"/>
    <property type="match status" value="1"/>
</dbReference>
<dbReference type="OrthoDB" id="10250660at2759"/>
<feature type="domain" description="Methyltransferase" evidence="8">
    <location>
        <begin position="558"/>
        <end position="636"/>
    </location>
</feature>
<dbReference type="InterPro" id="IPR025714">
    <property type="entry name" value="Methyltranfer_dom"/>
</dbReference>
<name>A0A8S1C3X8_9INSE</name>
<dbReference type="Pfam" id="PF13847">
    <property type="entry name" value="Methyltransf_31"/>
    <property type="match status" value="1"/>
</dbReference>
<dbReference type="GO" id="GO:0003723">
    <property type="term" value="F:RNA binding"/>
    <property type="evidence" value="ECO:0007669"/>
    <property type="project" value="TreeGrafter"/>
</dbReference>
<dbReference type="Gene3D" id="2.40.50.1070">
    <property type="match status" value="1"/>
</dbReference>
<comment type="caution">
    <text evidence="6">Lacks conserved residue(s) required for the propagation of feature annotation.</text>
</comment>
<dbReference type="GO" id="GO:0006396">
    <property type="term" value="P:RNA processing"/>
    <property type="evidence" value="ECO:0007669"/>
    <property type="project" value="InterPro"/>
</dbReference>
<feature type="region of interest" description="Disordered" evidence="7">
    <location>
        <begin position="1069"/>
        <end position="1167"/>
    </location>
</feature>
<comment type="similarity">
    <text evidence="6">Belongs to the class I-like SAM-binding methyltransferase superfamily. RNA M5U methyltransferase family.</text>
</comment>
<dbReference type="AlphaFoldDB" id="A0A8S1C3X8"/>
<dbReference type="PROSITE" id="PS51687">
    <property type="entry name" value="SAM_MT_RNA_M5U"/>
    <property type="match status" value="1"/>
</dbReference>
<dbReference type="SUPFAM" id="SSF53335">
    <property type="entry name" value="S-adenosyl-L-methionine-dependent methyltransferases"/>
    <property type="match status" value="1"/>
</dbReference>
<feature type="region of interest" description="Disordered" evidence="7">
    <location>
        <begin position="733"/>
        <end position="771"/>
    </location>
</feature>
<keyword evidence="3 6" id="KW-0949">S-adenosyl-L-methionine</keyword>
<comment type="caution">
    <text evidence="9">The sequence shown here is derived from an EMBL/GenBank/DDBJ whole genome shotgun (WGS) entry which is preliminary data.</text>
</comment>
<feature type="binding site" evidence="6">
    <location>
        <position position="588"/>
    </location>
    <ligand>
        <name>S-adenosyl-L-methionine</name>
        <dbReference type="ChEBI" id="CHEBI:59789"/>
    </ligand>
</feature>
<feature type="compositionally biased region" description="Basic and acidic residues" evidence="7">
    <location>
        <begin position="1082"/>
        <end position="1098"/>
    </location>
</feature>
<keyword evidence="2 6" id="KW-0808">Transferase</keyword>
<evidence type="ECO:0000256" key="3">
    <source>
        <dbReference type="ARBA" id="ARBA00022691"/>
    </source>
</evidence>
<dbReference type="EMBL" id="CADEPI010000013">
    <property type="protein sequence ID" value="CAB3363832.1"/>
    <property type="molecule type" value="Genomic_DNA"/>
</dbReference>
<evidence type="ECO:0000256" key="2">
    <source>
        <dbReference type="ARBA" id="ARBA00022679"/>
    </source>
</evidence>
<dbReference type="InterPro" id="IPR045850">
    <property type="entry name" value="TRM2_met"/>
</dbReference>
<feature type="region of interest" description="Disordered" evidence="7">
    <location>
        <begin position="1243"/>
        <end position="1262"/>
    </location>
</feature>
<dbReference type="InterPro" id="IPR029063">
    <property type="entry name" value="SAM-dependent_MTases_sf"/>
</dbReference>
<feature type="compositionally biased region" description="Polar residues" evidence="7">
    <location>
        <begin position="1132"/>
        <end position="1143"/>
    </location>
</feature>
<accession>A0A8S1C3X8</accession>
<evidence type="ECO:0000313" key="9">
    <source>
        <dbReference type="EMBL" id="CAB3363832.1"/>
    </source>
</evidence>
<feature type="compositionally biased region" description="Polar residues" evidence="7">
    <location>
        <begin position="870"/>
        <end position="891"/>
    </location>
</feature>
<evidence type="ECO:0000256" key="7">
    <source>
        <dbReference type="SAM" id="MobiDB-lite"/>
    </source>
</evidence>
<dbReference type="Proteomes" id="UP000494165">
    <property type="component" value="Unassembled WGS sequence"/>
</dbReference>
<comment type="catalytic activity">
    <reaction evidence="5">
        <text>uridine(54) in tRNA + S-adenosyl-L-methionine = 5-methyluridine(54) in tRNA + S-adenosyl-L-homocysteine + H(+)</text>
        <dbReference type="Rhea" id="RHEA:42712"/>
        <dbReference type="Rhea" id="RHEA-COMP:10167"/>
        <dbReference type="Rhea" id="RHEA-COMP:10193"/>
        <dbReference type="ChEBI" id="CHEBI:15378"/>
        <dbReference type="ChEBI" id="CHEBI:57856"/>
        <dbReference type="ChEBI" id="CHEBI:59789"/>
        <dbReference type="ChEBI" id="CHEBI:65315"/>
        <dbReference type="ChEBI" id="CHEBI:74447"/>
        <dbReference type="EC" id="2.1.1.35"/>
    </reaction>
    <physiologicalReaction direction="left-to-right" evidence="5">
        <dbReference type="Rhea" id="RHEA:42713"/>
    </physiologicalReaction>
</comment>
<evidence type="ECO:0000259" key="8">
    <source>
        <dbReference type="Pfam" id="PF13847"/>
    </source>
</evidence>
<evidence type="ECO:0000313" key="10">
    <source>
        <dbReference type="Proteomes" id="UP000494165"/>
    </source>
</evidence>
<keyword evidence="10" id="KW-1185">Reference proteome</keyword>
<evidence type="ECO:0000256" key="4">
    <source>
        <dbReference type="ARBA" id="ARBA00033763"/>
    </source>
</evidence>
<evidence type="ECO:0000256" key="5">
    <source>
        <dbReference type="ARBA" id="ARBA00047278"/>
    </source>
</evidence>
<dbReference type="SUPFAM" id="SSF54928">
    <property type="entry name" value="RNA-binding domain, RBD"/>
    <property type="match status" value="1"/>
</dbReference>
<dbReference type="CDD" id="cd02440">
    <property type="entry name" value="AdoMet_MTases"/>
    <property type="match status" value="1"/>
</dbReference>
<dbReference type="GO" id="GO:0032259">
    <property type="term" value="P:methylation"/>
    <property type="evidence" value="ECO:0007669"/>
    <property type="project" value="UniProtKB-KW"/>
</dbReference>
<feature type="region of interest" description="Disordered" evidence="7">
    <location>
        <begin position="870"/>
        <end position="942"/>
    </location>
</feature>
<protein>
    <recommendedName>
        <fullName evidence="4">tRNA (uracil(54)-C(5))-methyltransferase</fullName>
        <ecNumber evidence="4">2.1.1.35</ecNumber>
    </recommendedName>
</protein>